<name>A0A6L9LA41_9BACT</name>
<evidence type="ECO:0000313" key="3">
    <source>
        <dbReference type="Proteomes" id="UP000474175"/>
    </source>
</evidence>
<proteinExistence type="predicted"/>
<feature type="region of interest" description="Disordered" evidence="1">
    <location>
        <begin position="36"/>
        <end position="59"/>
    </location>
</feature>
<keyword evidence="3" id="KW-1185">Reference proteome</keyword>
<reference evidence="2 3" key="1">
    <citation type="submission" date="2020-02" db="EMBL/GenBank/DDBJ databases">
        <title>Draft genome sequence of two Spirosoma agri KCTC 52727 and Spirosoma terrae KCTC 52035.</title>
        <authorList>
            <person name="Rojas J."/>
            <person name="Ambika Manirajan B."/>
            <person name="Suarez C."/>
            <person name="Ratering S."/>
            <person name="Schnell S."/>
        </authorList>
    </citation>
    <scope>NUCLEOTIDE SEQUENCE [LARGE SCALE GENOMIC DNA]</scope>
    <source>
        <strain evidence="2 3">KCTC 52035</strain>
    </source>
</reference>
<accession>A0A6L9LA41</accession>
<comment type="caution">
    <text evidence="2">The sequence shown here is derived from an EMBL/GenBank/DDBJ whole genome shotgun (WGS) entry which is preliminary data.</text>
</comment>
<feature type="compositionally biased region" description="Basic and acidic residues" evidence="1">
    <location>
        <begin position="37"/>
        <end position="54"/>
    </location>
</feature>
<gene>
    <name evidence="2" type="ORF">GK108_12385</name>
</gene>
<dbReference type="RefSeq" id="WP_163948153.1">
    <property type="nucleotide sequence ID" value="NZ_JAAFZH010000004.1"/>
</dbReference>
<evidence type="ECO:0000313" key="2">
    <source>
        <dbReference type="EMBL" id="NDU95673.1"/>
    </source>
</evidence>
<protein>
    <submittedName>
        <fullName evidence="2">Uncharacterized protein</fullName>
    </submittedName>
</protein>
<evidence type="ECO:0000256" key="1">
    <source>
        <dbReference type="SAM" id="MobiDB-lite"/>
    </source>
</evidence>
<dbReference type="EMBL" id="JAAFZH010000004">
    <property type="protein sequence ID" value="NDU95673.1"/>
    <property type="molecule type" value="Genomic_DNA"/>
</dbReference>
<dbReference type="Proteomes" id="UP000474175">
    <property type="component" value="Unassembled WGS sequence"/>
</dbReference>
<sequence>MAEFPEHEHKYLPGAADQYTNHELAAWSLLFAKRATHRDPSNEEGKRKQEKDQQDSSNYQQMLIDRVGVERGSQIFREVSHTLSRSE</sequence>
<organism evidence="2 3">
    <name type="scientific">Spirosoma terrae</name>
    <dbReference type="NCBI Taxonomy" id="1968276"/>
    <lineage>
        <taxon>Bacteria</taxon>
        <taxon>Pseudomonadati</taxon>
        <taxon>Bacteroidota</taxon>
        <taxon>Cytophagia</taxon>
        <taxon>Cytophagales</taxon>
        <taxon>Cytophagaceae</taxon>
        <taxon>Spirosoma</taxon>
    </lineage>
</organism>
<dbReference type="AlphaFoldDB" id="A0A6L9LA41"/>